<evidence type="ECO:0000259" key="5">
    <source>
        <dbReference type="SMART" id="SM00479"/>
    </source>
</evidence>
<feature type="compositionally biased region" description="Polar residues" evidence="4">
    <location>
        <begin position="315"/>
        <end position="335"/>
    </location>
</feature>
<evidence type="ECO:0000313" key="7">
    <source>
        <dbReference type="Proteomes" id="UP000308760"/>
    </source>
</evidence>
<dbReference type="InterPro" id="IPR029024">
    <property type="entry name" value="TerB-like"/>
</dbReference>
<protein>
    <submittedName>
        <fullName evidence="6">3'-5' exonuclease</fullName>
    </submittedName>
</protein>
<dbReference type="AlphaFoldDB" id="A0A4S8QDK4"/>
<keyword evidence="2" id="KW-0378">Hydrolase</keyword>
<dbReference type="InterPro" id="IPR012337">
    <property type="entry name" value="RNaseH-like_sf"/>
</dbReference>
<accession>A0A4S8QDK4</accession>
<name>A0A4S8QDK4_9ACTN</name>
<dbReference type="SUPFAM" id="SSF53098">
    <property type="entry name" value="Ribonuclease H-like"/>
    <property type="match status" value="1"/>
</dbReference>
<evidence type="ECO:0000256" key="4">
    <source>
        <dbReference type="SAM" id="MobiDB-lite"/>
    </source>
</evidence>
<evidence type="ECO:0000256" key="2">
    <source>
        <dbReference type="ARBA" id="ARBA00022801"/>
    </source>
</evidence>
<dbReference type="EMBL" id="STGY01000051">
    <property type="protein sequence ID" value="THV41172.1"/>
    <property type="molecule type" value="Genomic_DNA"/>
</dbReference>
<dbReference type="PANTHER" id="PTHR30231:SF4">
    <property type="entry name" value="PROTEIN NEN2"/>
    <property type="match status" value="1"/>
</dbReference>
<dbReference type="SMART" id="SM00479">
    <property type="entry name" value="EXOIII"/>
    <property type="match status" value="1"/>
</dbReference>
<dbReference type="CDD" id="cd06127">
    <property type="entry name" value="DEDDh"/>
    <property type="match status" value="1"/>
</dbReference>
<dbReference type="Pfam" id="PF00929">
    <property type="entry name" value="RNase_T"/>
    <property type="match status" value="1"/>
</dbReference>
<dbReference type="GO" id="GO:0005829">
    <property type="term" value="C:cytosol"/>
    <property type="evidence" value="ECO:0007669"/>
    <property type="project" value="TreeGrafter"/>
</dbReference>
<dbReference type="Proteomes" id="UP000308760">
    <property type="component" value="Unassembled WGS sequence"/>
</dbReference>
<sequence length="355" mass="37898">MYAVIDLETTGLYNKDRVIEVAIAQLDAAGRVTATWETLVNPERDLGLQDRHGIRAAEVLSAPTFDRNAGDIASMMLGRVPVVHNIAFDSRMLASEFQRLDLQIPDLAAYGVCTMSWAGHFLPGAGRGLEACCAAYGIENDHPHHALSDVMATAELFERYLRDAGPVPPWAALSAFAQVATWPALETGRAESVHRGNGETSKSFLSRMVDRLPVVPDPPQADMYLAQLDRALVDRHISATEGEELLRIAADMGIDRTTATELHRGYLAALAVAALEDGVVNEAECADLEQVAALLELGAEAVDAALRAAAAGTGPTPQRAPSHSEGATSWSSQARSPRPRTTGASASSRPDSRSP</sequence>
<dbReference type="InterPro" id="IPR036397">
    <property type="entry name" value="RNaseH_sf"/>
</dbReference>
<dbReference type="GO" id="GO:0003676">
    <property type="term" value="F:nucleic acid binding"/>
    <property type="evidence" value="ECO:0007669"/>
    <property type="project" value="InterPro"/>
</dbReference>
<dbReference type="InterPro" id="IPR013520">
    <property type="entry name" value="Ribonucl_H"/>
</dbReference>
<feature type="region of interest" description="Disordered" evidence="4">
    <location>
        <begin position="310"/>
        <end position="355"/>
    </location>
</feature>
<dbReference type="FunFam" id="3.30.420.10:FF:000045">
    <property type="entry name" value="3'-5' exonuclease DinG"/>
    <property type="match status" value="1"/>
</dbReference>
<reference evidence="6 7" key="2">
    <citation type="submission" date="2019-05" db="EMBL/GenBank/DDBJ databases">
        <title>Glycomyces buryatensis sp. nov.</title>
        <authorList>
            <person name="Nikitina E."/>
        </authorList>
    </citation>
    <scope>NUCLEOTIDE SEQUENCE [LARGE SCALE GENOMIC DNA]</scope>
    <source>
        <strain evidence="6 7">18</strain>
    </source>
</reference>
<keyword evidence="7" id="KW-1185">Reference proteome</keyword>
<feature type="domain" description="Exonuclease" evidence="5">
    <location>
        <begin position="1"/>
        <end position="166"/>
    </location>
</feature>
<dbReference type="SUPFAM" id="SSF158682">
    <property type="entry name" value="TerB-like"/>
    <property type="match status" value="1"/>
</dbReference>
<reference evidence="7" key="1">
    <citation type="submission" date="2019-04" db="EMBL/GenBank/DDBJ databases">
        <title>Nocardioides xinjiangensis sp. nov.</title>
        <authorList>
            <person name="Liu S."/>
        </authorList>
    </citation>
    <scope>NUCLEOTIDE SEQUENCE [LARGE SCALE GENOMIC DNA]</scope>
    <source>
        <strain evidence="7">18</strain>
    </source>
</reference>
<dbReference type="RefSeq" id="WP_136534972.1">
    <property type="nucleotide sequence ID" value="NZ_STGY01000051.1"/>
</dbReference>
<evidence type="ECO:0000256" key="1">
    <source>
        <dbReference type="ARBA" id="ARBA00022722"/>
    </source>
</evidence>
<gene>
    <name evidence="6" type="ORF">FAB82_13050</name>
</gene>
<dbReference type="PANTHER" id="PTHR30231">
    <property type="entry name" value="DNA POLYMERASE III SUBUNIT EPSILON"/>
    <property type="match status" value="1"/>
</dbReference>
<keyword evidence="3 6" id="KW-0269">Exonuclease</keyword>
<proteinExistence type="predicted"/>
<organism evidence="6 7">
    <name type="scientific">Glycomyces buryatensis</name>
    <dbReference type="NCBI Taxonomy" id="2570927"/>
    <lineage>
        <taxon>Bacteria</taxon>
        <taxon>Bacillati</taxon>
        <taxon>Actinomycetota</taxon>
        <taxon>Actinomycetes</taxon>
        <taxon>Glycomycetales</taxon>
        <taxon>Glycomycetaceae</taxon>
        <taxon>Glycomyces</taxon>
    </lineage>
</organism>
<evidence type="ECO:0000313" key="6">
    <source>
        <dbReference type="EMBL" id="THV41172.1"/>
    </source>
</evidence>
<dbReference type="GO" id="GO:0008408">
    <property type="term" value="F:3'-5' exonuclease activity"/>
    <property type="evidence" value="ECO:0007669"/>
    <property type="project" value="TreeGrafter"/>
</dbReference>
<keyword evidence="1" id="KW-0540">Nuclease</keyword>
<dbReference type="OrthoDB" id="190275at2"/>
<dbReference type="Gene3D" id="3.30.420.10">
    <property type="entry name" value="Ribonuclease H-like superfamily/Ribonuclease H"/>
    <property type="match status" value="1"/>
</dbReference>
<comment type="caution">
    <text evidence="6">The sequence shown here is derived from an EMBL/GenBank/DDBJ whole genome shotgun (WGS) entry which is preliminary data.</text>
</comment>
<evidence type="ECO:0000256" key="3">
    <source>
        <dbReference type="ARBA" id="ARBA00022839"/>
    </source>
</evidence>